<dbReference type="SUPFAM" id="SSF54523">
    <property type="entry name" value="Pili subunits"/>
    <property type="match status" value="1"/>
</dbReference>
<dbReference type="RefSeq" id="WP_005343572.1">
    <property type="nucleotide sequence ID" value="NZ_AP027933.1"/>
</dbReference>
<dbReference type="Gene3D" id="3.30.700.10">
    <property type="entry name" value="Glycoprotein, Type 4 Pilin"/>
    <property type="match status" value="1"/>
</dbReference>
<dbReference type="GeneID" id="60846890"/>
<dbReference type="EMBL" id="PDXJ01000002">
    <property type="protein sequence ID" value="TND56889.1"/>
    <property type="molecule type" value="Genomic_DNA"/>
</dbReference>
<keyword evidence="1" id="KW-1133">Transmembrane helix</keyword>
<dbReference type="Pfam" id="PF16732">
    <property type="entry name" value="ComP_DUS"/>
    <property type="match status" value="1"/>
</dbReference>
<proteinExistence type="predicted"/>
<name>A0A0T6MTV0_AERVE</name>
<dbReference type="Pfam" id="PF07963">
    <property type="entry name" value="N_methyl"/>
    <property type="match status" value="1"/>
</dbReference>
<dbReference type="PROSITE" id="PS00409">
    <property type="entry name" value="PROKAR_NTER_METHYL"/>
    <property type="match status" value="1"/>
</dbReference>
<evidence type="ECO:0000256" key="1">
    <source>
        <dbReference type="SAM" id="Phobius"/>
    </source>
</evidence>
<dbReference type="OrthoDB" id="5296638at2"/>
<keyword evidence="1" id="KW-0812">Transmembrane</keyword>
<dbReference type="Proteomes" id="UP000796104">
    <property type="component" value="Unassembled WGS sequence"/>
</dbReference>
<dbReference type="AlphaFoldDB" id="A0A0T6MTV0"/>
<evidence type="ECO:0000313" key="2">
    <source>
        <dbReference type="EMBL" id="ANB52613.1"/>
    </source>
</evidence>
<dbReference type="Proteomes" id="UP000076809">
    <property type="component" value="Chromosome"/>
</dbReference>
<dbReference type="InterPro" id="IPR045584">
    <property type="entry name" value="Pilin-like"/>
</dbReference>
<dbReference type="InterPro" id="IPR031982">
    <property type="entry name" value="PilE-like"/>
</dbReference>
<organism evidence="3 5">
    <name type="scientific">Aeromonas veronii</name>
    <dbReference type="NCBI Taxonomy" id="654"/>
    <lineage>
        <taxon>Bacteria</taxon>
        <taxon>Pseudomonadati</taxon>
        <taxon>Pseudomonadota</taxon>
        <taxon>Gammaproteobacteria</taxon>
        <taxon>Aeromonadales</taxon>
        <taxon>Aeromonadaceae</taxon>
        <taxon>Aeromonas</taxon>
    </lineage>
</organism>
<feature type="transmembrane region" description="Helical" evidence="1">
    <location>
        <begin position="12"/>
        <end position="36"/>
    </location>
</feature>
<keyword evidence="1" id="KW-0472">Membrane</keyword>
<dbReference type="GO" id="GO:0043683">
    <property type="term" value="P:type IV pilus assembly"/>
    <property type="evidence" value="ECO:0007669"/>
    <property type="project" value="InterPro"/>
</dbReference>
<reference evidence="3" key="3">
    <citation type="journal article" date="2019" name="PLoS ONE">
        <title>Identification and characterization of putative Aeromonas spp. T3SS effectors.</title>
        <authorList>
            <person name="Rangel L.T."/>
            <person name="Marden J."/>
            <person name="Colston S."/>
            <person name="Setubal J.C."/>
            <person name="Graf J."/>
            <person name="Gogarten J.P."/>
        </authorList>
    </citation>
    <scope>NUCLEOTIDE SEQUENCE</scope>
    <source>
        <strain evidence="3">BAQ071013-135</strain>
    </source>
</reference>
<evidence type="ECO:0000313" key="3">
    <source>
        <dbReference type="EMBL" id="TND56889.1"/>
    </source>
</evidence>
<dbReference type="NCBIfam" id="TIGR02532">
    <property type="entry name" value="IV_pilin_GFxxxE"/>
    <property type="match status" value="1"/>
</dbReference>
<gene>
    <name evidence="3" type="ORF">CF123_02855</name>
    <name evidence="2" type="ORF">WM43_07995</name>
</gene>
<reference evidence="3" key="2">
    <citation type="submission" date="2017-10" db="EMBL/GenBank/DDBJ databases">
        <authorList>
            <person name="Colston S.M."/>
            <person name="Graf J."/>
        </authorList>
    </citation>
    <scope>NUCLEOTIDE SEQUENCE</scope>
    <source>
        <strain evidence="3">BAQ071013-135</strain>
    </source>
</reference>
<accession>A0A0T6MTV0</accession>
<evidence type="ECO:0000313" key="4">
    <source>
        <dbReference type="Proteomes" id="UP000076809"/>
    </source>
</evidence>
<protein>
    <submittedName>
        <fullName evidence="2">N-terminal cleavage protein</fullName>
    </submittedName>
    <submittedName>
        <fullName evidence="3">Prepilin-type cleavage/methylation domain-containing protein</fullName>
    </submittedName>
</protein>
<evidence type="ECO:0000313" key="5">
    <source>
        <dbReference type="Proteomes" id="UP000796104"/>
    </source>
</evidence>
<dbReference type="PANTHER" id="PTHR30093">
    <property type="entry name" value="GENERAL SECRETION PATHWAY PROTEIN G"/>
    <property type="match status" value="1"/>
</dbReference>
<dbReference type="EMBL" id="CP014774">
    <property type="protein sequence ID" value="ANB52613.1"/>
    <property type="molecule type" value="Genomic_DNA"/>
</dbReference>
<dbReference type="InterPro" id="IPR012902">
    <property type="entry name" value="N_methyl_site"/>
</dbReference>
<reference evidence="2 4" key="1">
    <citation type="journal article" date="2016" name="J. Clin. Microbiol.">
        <title>Detection and Whole-Genome Sequencing of Carbapenemase-Producing Aeromonas hydrophila Isolates from Routine Perirectal Surveillance Culture.</title>
        <authorList>
            <person name="Hughes H.Y."/>
            <person name="Conlan S.P."/>
            <person name="Lau A.F."/>
            <person name="Dekker J.P."/>
            <person name="Michelin A.V."/>
            <person name="Youn J.H."/>
            <person name="Henderson D.K."/>
            <person name="Frank K.M."/>
            <person name="Segre J.A."/>
            <person name="Palmore T.N."/>
        </authorList>
    </citation>
    <scope>NUCLEOTIDE SEQUENCE [LARGE SCALE GENOMIC DNA]</scope>
    <source>
        <strain evidence="2 4">AVNIH1</strain>
    </source>
</reference>
<sequence length="129" mass="14665">MNDCKAWPHCRGFSLIELLIAMTVVSILAAIALPAYQGYLQQGRRYEAQQQLLEQALALERIYTQQGRYPDTFATPSNTDFYQFSYSQQDAGDYLLKAIPTTRQQDECGTLTLDQTGYRAANRHDCWGS</sequence>
<dbReference type="PANTHER" id="PTHR30093:SF47">
    <property type="entry name" value="TYPE IV PILUS NON-CORE MINOR PILIN PILE"/>
    <property type="match status" value="1"/>
</dbReference>